<feature type="region of interest" description="Disordered" evidence="1">
    <location>
        <begin position="701"/>
        <end position="817"/>
    </location>
</feature>
<feature type="compositionally biased region" description="Acidic residues" evidence="1">
    <location>
        <begin position="760"/>
        <end position="774"/>
    </location>
</feature>
<proteinExistence type="predicted"/>
<keyword evidence="3" id="KW-1185">Reference proteome</keyword>
<name>A0A9Q9EMV2_9PEZI</name>
<gene>
    <name evidence="2" type="ORF">Slin15195_G091930</name>
</gene>
<dbReference type="AlphaFoldDB" id="A0A9Q9EMV2"/>
<feature type="compositionally biased region" description="Basic and acidic residues" evidence="1">
    <location>
        <begin position="805"/>
        <end position="817"/>
    </location>
</feature>
<feature type="compositionally biased region" description="Polar residues" evidence="1">
    <location>
        <begin position="179"/>
        <end position="211"/>
    </location>
</feature>
<feature type="compositionally biased region" description="Low complexity" evidence="1">
    <location>
        <begin position="266"/>
        <end position="281"/>
    </location>
</feature>
<feature type="compositionally biased region" description="Polar residues" evidence="1">
    <location>
        <begin position="348"/>
        <end position="357"/>
    </location>
</feature>
<feature type="compositionally biased region" description="Low complexity" evidence="1">
    <location>
        <begin position="156"/>
        <end position="178"/>
    </location>
</feature>
<feature type="region of interest" description="Disordered" evidence="1">
    <location>
        <begin position="650"/>
        <end position="680"/>
    </location>
</feature>
<organism evidence="2 3">
    <name type="scientific">Septoria linicola</name>
    <dbReference type="NCBI Taxonomy" id="215465"/>
    <lineage>
        <taxon>Eukaryota</taxon>
        <taxon>Fungi</taxon>
        <taxon>Dikarya</taxon>
        <taxon>Ascomycota</taxon>
        <taxon>Pezizomycotina</taxon>
        <taxon>Dothideomycetes</taxon>
        <taxon>Dothideomycetidae</taxon>
        <taxon>Mycosphaerellales</taxon>
        <taxon>Mycosphaerellaceae</taxon>
        <taxon>Septoria</taxon>
    </lineage>
</organism>
<evidence type="ECO:0000313" key="3">
    <source>
        <dbReference type="Proteomes" id="UP001056384"/>
    </source>
</evidence>
<feature type="region of interest" description="Disordered" evidence="1">
    <location>
        <begin position="576"/>
        <end position="607"/>
    </location>
</feature>
<reference evidence="2" key="1">
    <citation type="submission" date="2022-06" db="EMBL/GenBank/DDBJ databases">
        <title>Complete genome sequences of two strains of the flax pathogen Septoria linicola.</title>
        <authorList>
            <person name="Lapalu N."/>
            <person name="Simon A."/>
            <person name="Demenou B."/>
            <person name="Paumier D."/>
            <person name="Guillot M.-P."/>
            <person name="Gout L."/>
            <person name="Valade R."/>
        </authorList>
    </citation>
    <scope>NUCLEOTIDE SEQUENCE</scope>
    <source>
        <strain evidence="2">SE15195</strain>
    </source>
</reference>
<feature type="region of interest" description="Disordered" evidence="1">
    <location>
        <begin position="132"/>
        <end position="309"/>
    </location>
</feature>
<dbReference type="Proteomes" id="UP001056384">
    <property type="component" value="Chromosome 8"/>
</dbReference>
<sequence length="817" mass="89436">MSGQYPPYYANHQPHHPRPPPSPLLPTAPTRHWHFFPPDVITTWNSGQRRGWTDQMVDFKCGKGFSCWARLLLEKEYGSGESAEAFVQRYSAHPLFRYRRLPTFVPPQQAYAAAEHWNALYTVPAQPVTPQSGYAPPPCGPPQGYGTGSGYPNQVPPQGQQHIHGPQPQQPHGQTPTPSNTSRGHSNVNASSNVGQLSSQMSPLSTVSEPNGNPGVIANAGLDQGVTPSPAATPSLKGGLNLKQPPLPGAGPNAGQSGQAKTDAANSSRSSNTNLKSSSTKQPPPPTSRMERRPGQTLLATPQRTTEDAGHGFMAESRHAVRQVEELAGTSQPPPPRAGGRGGGGTPSYASAISNTRAEPPRARHDFPDIRRFAASEIDEKYQHLVLNLTEFRTPDTSVALLEDLDAAMSERRFDDVPGLIIGWVQGGMFTTPDLFIFPKSHKHAGKSTEMVIETLAEQRGEEHMRDIAREVGRDWMHSKGILPNKMNCFECDMFGRDCDGSQPCKPCEENGDYCSEVECSHTKCNPNKCVNFHDGELLDYIQEELKSRGFADTARLRELIKSATVSPVPQLIKDQSGMKHTRGRPPLMCGTPKSGRNKAHLSNGRDGNRYKKLLIDHGYDDQGDRPPILLMAINPQILHEMCSNRLRLHQPRDEERAPRRSAYNAPRGSGRSPAQPPQMTLDEYNAEQANRRLIEQQNARAAYEQPRPRQSAPIDPNSRYTGHWDSEDEDGQGGKWTSPKDIASSSPADAEAANIEQATVEDETEDAVDETEGETPAAQPAVDSDADEEPQEPTAAEELPAPAKPEEAEVKEETLA</sequence>
<dbReference type="EMBL" id="CP099425">
    <property type="protein sequence ID" value="USW55874.1"/>
    <property type="molecule type" value="Genomic_DNA"/>
</dbReference>
<accession>A0A9Q9EMV2</accession>
<evidence type="ECO:0000256" key="1">
    <source>
        <dbReference type="SAM" id="MobiDB-lite"/>
    </source>
</evidence>
<protein>
    <submittedName>
        <fullName evidence="2">Uncharacterized protein</fullName>
    </submittedName>
</protein>
<feature type="region of interest" description="Disordered" evidence="1">
    <location>
        <begin position="325"/>
        <end position="364"/>
    </location>
</feature>
<evidence type="ECO:0000313" key="2">
    <source>
        <dbReference type="EMBL" id="USW55874.1"/>
    </source>
</evidence>
<feature type="compositionally biased region" description="Low complexity" evidence="1">
    <location>
        <begin position="793"/>
        <end position="802"/>
    </location>
</feature>